<evidence type="ECO:0000256" key="3">
    <source>
        <dbReference type="ARBA" id="ARBA00022679"/>
    </source>
</evidence>
<keyword evidence="2 8" id="KW-0723">Serine/threonine-protein kinase</keyword>
<evidence type="ECO:0000256" key="6">
    <source>
        <dbReference type="ARBA" id="ARBA00022840"/>
    </source>
</evidence>
<dbReference type="EC" id="2.7.11.1" evidence="1"/>
<dbReference type="Gene3D" id="3.30.200.20">
    <property type="entry name" value="Phosphorylase Kinase, domain 1"/>
    <property type="match status" value="1"/>
</dbReference>
<proteinExistence type="inferred from homology"/>
<comment type="similarity">
    <text evidence="8">Belongs to the protein kinase superfamily.</text>
</comment>
<dbReference type="CDD" id="cd14019">
    <property type="entry name" value="STKc_Cdc7"/>
    <property type="match status" value="1"/>
</dbReference>
<comment type="caution">
    <text evidence="10">The sequence shown here is derived from an EMBL/GenBank/DDBJ whole genome shotgun (WGS) entry which is preliminary data.</text>
</comment>
<evidence type="ECO:0000256" key="2">
    <source>
        <dbReference type="ARBA" id="ARBA00022527"/>
    </source>
</evidence>
<dbReference type="Gene3D" id="1.10.510.10">
    <property type="entry name" value="Transferase(Phosphotransferase) domain 1"/>
    <property type="match status" value="1"/>
</dbReference>
<keyword evidence="5" id="KW-0418">Kinase</keyword>
<dbReference type="InterPro" id="IPR008271">
    <property type="entry name" value="Ser/Thr_kinase_AS"/>
</dbReference>
<evidence type="ECO:0000256" key="8">
    <source>
        <dbReference type="RuleBase" id="RU000304"/>
    </source>
</evidence>
<protein>
    <recommendedName>
        <fullName evidence="1">non-specific serine/threonine protein kinase</fullName>
        <ecNumber evidence="1">2.7.11.1</ecNumber>
    </recommendedName>
</protein>
<dbReference type="PANTHER" id="PTHR44167">
    <property type="entry name" value="OVARIAN-SPECIFIC SERINE/THREONINE-PROTEIN KINASE LOK-RELATED"/>
    <property type="match status" value="1"/>
</dbReference>
<dbReference type="PROSITE" id="PS50011">
    <property type="entry name" value="PROTEIN_KINASE_DOM"/>
    <property type="match status" value="1"/>
</dbReference>
<dbReference type="InterPro" id="IPR000719">
    <property type="entry name" value="Prot_kinase_dom"/>
</dbReference>
<dbReference type="AlphaFoldDB" id="A0ABD2WCR2"/>
<name>A0ABD2WCR2_9HYME</name>
<dbReference type="SUPFAM" id="SSF56112">
    <property type="entry name" value="Protein kinase-like (PK-like)"/>
    <property type="match status" value="1"/>
</dbReference>
<evidence type="ECO:0000259" key="9">
    <source>
        <dbReference type="PROSITE" id="PS50011"/>
    </source>
</evidence>
<dbReference type="Proteomes" id="UP001627154">
    <property type="component" value="Unassembled WGS sequence"/>
</dbReference>
<evidence type="ECO:0000256" key="4">
    <source>
        <dbReference type="ARBA" id="ARBA00022741"/>
    </source>
</evidence>
<dbReference type="PROSITE" id="PS00107">
    <property type="entry name" value="PROTEIN_KINASE_ATP"/>
    <property type="match status" value="1"/>
</dbReference>
<dbReference type="InterPro" id="IPR011009">
    <property type="entry name" value="Kinase-like_dom_sf"/>
</dbReference>
<accession>A0ABD2WCR2</accession>
<keyword evidence="3" id="KW-0808">Transferase</keyword>
<organism evidence="10 11">
    <name type="scientific">Trichogramma kaykai</name>
    <dbReference type="NCBI Taxonomy" id="54128"/>
    <lineage>
        <taxon>Eukaryota</taxon>
        <taxon>Metazoa</taxon>
        <taxon>Ecdysozoa</taxon>
        <taxon>Arthropoda</taxon>
        <taxon>Hexapoda</taxon>
        <taxon>Insecta</taxon>
        <taxon>Pterygota</taxon>
        <taxon>Neoptera</taxon>
        <taxon>Endopterygota</taxon>
        <taxon>Hymenoptera</taxon>
        <taxon>Apocrita</taxon>
        <taxon>Proctotrupomorpha</taxon>
        <taxon>Chalcidoidea</taxon>
        <taxon>Trichogrammatidae</taxon>
        <taxon>Trichogramma</taxon>
    </lineage>
</organism>
<dbReference type="GO" id="GO:0005524">
    <property type="term" value="F:ATP binding"/>
    <property type="evidence" value="ECO:0007669"/>
    <property type="project" value="UniProtKB-UniRule"/>
</dbReference>
<keyword evidence="4 7" id="KW-0547">Nucleotide-binding</keyword>
<dbReference type="InterPro" id="IPR017441">
    <property type="entry name" value="Protein_kinase_ATP_BS"/>
</dbReference>
<keyword evidence="11" id="KW-1185">Reference proteome</keyword>
<evidence type="ECO:0000256" key="1">
    <source>
        <dbReference type="ARBA" id="ARBA00012513"/>
    </source>
</evidence>
<dbReference type="GO" id="GO:0004674">
    <property type="term" value="F:protein serine/threonine kinase activity"/>
    <property type="evidence" value="ECO:0007669"/>
    <property type="project" value="UniProtKB-KW"/>
</dbReference>
<feature type="binding site" evidence="7">
    <location>
        <position position="68"/>
    </location>
    <ligand>
        <name>ATP</name>
        <dbReference type="ChEBI" id="CHEBI:30616"/>
    </ligand>
</feature>
<dbReference type="Pfam" id="PF00069">
    <property type="entry name" value="Pkinase"/>
    <property type="match status" value="2"/>
</dbReference>
<evidence type="ECO:0000256" key="5">
    <source>
        <dbReference type="ARBA" id="ARBA00022777"/>
    </source>
</evidence>
<dbReference type="PROSITE" id="PS00108">
    <property type="entry name" value="PROTEIN_KINASE_ST"/>
    <property type="match status" value="1"/>
</dbReference>
<dbReference type="SMART" id="SM00220">
    <property type="entry name" value="S_TKc"/>
    <property type="match status" value="1"/>
</dbReference>
<evidence type="ECO:0000256" key="7">
    <source>
        <dbReference type="PROSITE-ProRule" id="PRU10141"/>
    </source>
</evidence>
<sequence length="384" mass="43408">MSLEISKNNSKENDVDENRKDKNVRYLLESVPQLEKIFKVIGKIGEGTFSSVFLAYLKSNPNKYYAIKQLVPTVSPNRILRELKCLKVIGGTDYVAGVELCIREAGNVVFVMEYLYHDKFADYALNMPTGELRDYMRALLTALRRVHQFKIIHRDVKPSNFLYNRQKKKYMLVDFGLAQPLDSIKSNPSISRNQCLDERNKVNSLIKDTKKSTDNRCICLGKPKVCSICIMRPEQNVNRAGTPGFRAPEVLLKHHPPTTAIDVWASGVMMLCILCSSHCFFRPPNDIAALAEIVAIFGTEAVQKCAKALGKKFICGADTQALDLRDICQKSRKRKRNPNSKSSSSVLQEDYPDAAYDLLQKLLDLNHATRITAEEALNHSFLKS</sequence>
<gene>
    <name evidence="10" type="ORF">TKK_014514</name>
</gene>
<dbReference type="EMBL" id="JBJJXI010000116">
    <property type="protein sequence ID" value="KAL3390800.1"/>
    <property type="molecule type" value="Genomic_DNA"/>
</dbReference>
<evidence type="ECO:0000313" key="10">
    <source>
        <dbReference type="EMBL" id="KAL3390800.1"/>
    </source>
</evidence>
<keyword evidence="6 7" id="KW-0067">ATP-binding</keyword>
<dbReference type="PANTHER" id="PTHR44167:SF23">
    <property type="entry name" value="CDC7 KINASE, ISOFORM A-RELATED"/>
    <property type="match status" value="1"/>
</dbReference>
<evidence type="ECO:0000313" key="11">
    <source>
        <dbReference type="Proteomes" id="UP001627154"/>
    </source>
</evidence>
<reference evidence="10 11" key="1">
    <citation type="journal article" date="2024" name="bioRxiv">
        <title>A reference genome for Trichogramma kaykai: A tiny desert-dwelling parasitoid wasp with competing sex-ratio distorters.</title>
        <authorList>
            <person name="Culotta J."/>
            <person name="Lindsey A.R."/>
        </authorList>
    </citation>
    <scope>NUCLEOTIDE SEQUENCE [LARGE SCALE GENOMIC DNA]</scope>
    <source>
        <strain evidence="10 11">KSX58</strain>
    </source>
</reference>
<feature type="domain" description="Protein kinase" evidence="9">
    <location>
        <begin position="38"/>
        <end position="382"/>
    </location>
</feature>